<dbReference type="SUPFAM" id="SSF52141">
    <property type="entry name" value="Uracil-DNA glycosylase-like"/>
    <property type="match status" value="1"/>
</dbReference>
<sequence>MPRHPPPEARNALEPGCSRCPALVESRTCISWGTLPVDDDGDPLLPEAADVVVVGEAPGAGDPDAETWNGGNHTGLAYTSRHSGRRVRSLFEALGYGDRTYYTNAVKCFPSDGEGSNREPTREELDNCRRHLETELAQVDPAVVVATGKHATETMLAFEGKTVEGFLDTVLDPVDCPSLGVTLLPILHPSYQEVWLSRLGYTPAEYRDAVAARLP</sequence>
<keyword evidence="5" id="KW-0408">Iron</keyword>
<keyword evidence="6" id="KW-0411">Iron-sulfur</keyword>
<accession>A0A1H8QNU4</accession>
<evidence type="ECO:0000256" key="3">
    <source>
        <dbReference type="ARBA" id="ARBA00022763"/>
    </source>
</evidence>
<dbReference type="GO" id="GO:0097506">
    <property type="term" value="F:deaminated base DNA N-glycosylase activity"/>
    <property type="evidence" value="ECO:0007669"/>
    <property type="project" value="UniProtKB-ARBA"/>
</dbReference>
<keyword evidence="1" id="KW-0004">4Fe-4S</keyword>
<protein>
    <submittedName>
        <fullName evidence="9">Uracil-DNA glycosylase, family 4</fullName>
    </submittedName>
</protein>
<dbReference type="RefSeq" id="WP_089822442.1">
    <property type="nucleotide sequence ID" value="NZ_FODV01000003.1"/>
</dbReference>
<gene>
    <name evidence="9" type="ORF">SAMN04487948_103226</name>
</gene>
<dbReference type="OrthoDB" id="210606at2157"/>
<dbReference type="GO" id="GO:0051539">
    <property type="term" value="F:4 iron, 4 sulfur cluster binding"/>
    <property type="evidence" value="ECO:0007669"/>
    <property type="project" value="UniProtKB-KW"/>
</dbReference>
<evidence type="ECO:0000313" key="9">
    <source>
        <dbReference type="EMBL" id="SEO55889.1"/>
    </source>
</evidence>
<dbReference type="Gene3D" id="3.40.470.10">
    <property type="entry name" value="Uracil-DNA glycosylase-like domain"/>
    <property type="match status" value="1"/>
</dbReference>
<evidence type="ECO:0000259" key="8">
    <source>
        <dbReference type="SMART" id="SM00986"/>
    </source>
</evidence>
<evidence type="ECO:0000256" key="1">
    <source>
        <dbReference type="ARBA" id="ARBA00022485"/>
    </source>
</evidence>
<proteinExistence type="predicted"/>
<dbReference type="SMART" id="SM00987">
    <property type="entry name" value="UreE_C"/>
    <property type="match status" value="1"/>
</dbReference>
<keyword evidence="10" id="KW-1185">Reference proteome</keyword>
<evidence type="ECO:0000256" key="2">
    <source>
        <dbReference type="ARBA" id="ARBA00022723"/>
    </source>
</evidence>
<organism evidence="9 10">
    <name type="scientific">Halogranum amylolyticum</name>
    <dbReference type="NCBI Taxonomy" id="660520"/>
    <lineage>
        <taxon>Archaea</taxon>
        <taxon>Methanobacteriati</taxon>
        <taxon>Methanobacteriota</taxon>
        <taxon>Stenosarchaea group</taxon>
        <taxon>Halobacteria</taxon>
        <taxon>Halobacteriales</taxon>
        <taxon>Haloferacaceae</taxon>
    </lineage>
</organism>
<keyword evidence="2" id="KW-0479">Metal-binding</keyword>
<dbReference type="AlphaFoldDB" id="A0A1H8QNU4"/>
<evidence type="ECO:0000256" key="5">
    <source>
        <dbReference type="ARBA" id="ARBA00023004"/>
    </source>
</evidence>
<dbReference type="InterPro" id="IPR036895">
    <property type="entry name" value="Uracil-DNA_glycosylase-like_sf"/>
</dbReference>
<feature type="domain" description="Uracil-DNA glycosylase-like" evidence="8">
    <location>
        <begin position="42"/>
        <end position="214"/>
    </location>
</feature>
<dbReference type="Proteomes" id="UP000199126">
    <property type="component" value="Unassembled WGS sequence"/>
</dbReference>
<reference evidence="10" key="1">
    <citation type="submission" date="2016-10" db="EMBL/GenBank/DDBJ databases">
        <authorList>
            <person name="Varghese N."/>
            <person name="Submissions S."/>
        </authorList>
    </citation>
    <scope>NUCLEOTIDE SEQUENCE [LARGE SCALE GENOMIC DNA]</scope>
    <source>
        <strain evidence="10">CGMCC 1.10121</strain>
    </source>
</reference>
<evidence type="ECO:0000256" key="6">
    <source>
        <dbReference type="ARBA" id="ARBA00023014"/>
    </source>
</evidence>
<dbReference type="InterPro" id="IPR005122">
    <property type="entry name" value="Uracil-DNA_glycosylase-like"/>
</dbReference>
<dbReference type="GO" id="GO:0006281">
    <property type="term" value="P:DNA repair"/>
    <property type="evidence" value="ECO:0007669"/>
    <property type="project" value="UniProtKB-KW"/>
</dbReference>
<keyword evidence="7" id="KW-0234">DNA repair</keyword>
<dbReference type="GO" id="GO:0046872">
    <property type="term" value="F:metal ion binding"/>
    <property type="evidence" value="ECO:0007669"/>
    <property type="project" value="UniProtKB-KW"/>
</dbReference>
<evidence type="ECO:0000256" key="4">
    <source>
        <dbReference type="ARBA" id="ARBA00022801"/>
    </source>
</evidence>
<dbReference type="SMART" id="SM00986">
    <property type="entry name" value="UDG"/>
    <property type="match status" value="1"/>
</dbReference>
<dbReference type="EMBL" id="FODV01000003">
    <property type="protein sequence ID" value="SEO55889.1"/>
    <property type="molecule type" value="Genomic_DNA"/>
</dbReference>
<keyword evidence="4" id="KW-0378">Hydrolase</keyword>
<dbReference type="Pfam" id="PF03167">
    <property type="entry name" value="UDG"/>
    <property type="match status" value="1"/>
</dbReference>
<dbReference type="InterPro" id="IPR051536">
    <property type="entry name" value="UDG_Type-4/5"/>
</dbReference>
<evidence type="ECO:0000313" key="10">
    <source>
        <dbReference type="Proteomes" id="UP000199126"/>
    </source>
</evidence>
<dbReference type="PANTHER" id="PTHR33693">
    <property type="entry name" value="TYPE-5 URACIL-DNA GLYCOSYLASE"/>
    <property type="match status" value="1"/>
</dbReference>
<evidence type="ECO:0000256" key="7">
    <source>
        <dbReference type="ARBA" id="ARBA00023204"/>
    </source>
</evidence>
<keyword evidence="3" id="KW-0227">DNA damage</keyword>
<name>A0A1H8QNU4_9EURY</name>